<dbReference type="AlphaFoldDB" id="A0A8X6IVF9"/>
<gene>
    <name evidence="1" type="ORF">TNIN_498571</name>
</gene>
<keyword evidence="2" id="KW-1185">Reference proteome</keyword>
<dbReference type="EMBL" id="BMAV01027489">
    <property type="protein sequence ID" value="GFS59759.1"/>
    <property type="molecule type" value="Genomic_DNA"/>
</dbReference>
<proteinExistence type="predicted"/>
<accession>A0A8X6IVF9</accession>
<reference evidence="1" key="1">
    <citation type="submission" date="2020-08" db="EMBL/GenBank/DDBJ databases">
        <title>Multicomponent nature underlies the extraordinary mechanical properties of spider dragline silk.</title>
        <authorList>
            <person name="Kono N."/>
            <person name="Nakamura H."/>
            <person name="Mori M."/>
            <person name="Yoshida Y."/>
            <person name="Ohtoshi R."/>
            <person name="Malay A.D."/>
            <person name="Moran D.A.P."/>
            <person name="Tomita M."/>
            <person name="Numata K."/>
            <person name="Arakawa K."/>
        </authorList>
    </citation>
    <scope>NUCLEOTIDE SEQUENCE</scope>
</reference>
<evidence type="ECO:0000313" key="2">
    <source>
        <dbReference type="Proteomes" id="UP000886998"/>
    </source>
</evidence>
<evidence type="ECO:0000313" key="1">
    <source>
        <dbReference type="EMBL" id="GFS59759.1"/>
    </source>
</evidence>
<protein>
    <submittedName>
        <fullName evidence="1">Uncharacterized protein</fullName>
    </submittedName>
</protein>
<dbReference type="Proteomes" id="UP000886998">
    <property type="component" value="Unassembled WGS sequence"/>
</dbReference>
<sequence>MVVDFLFETSLCLISCLVAEYFQGHPLYFLDIVAHNLILELIKDLISLYLANRANIEKSNLVVELKEKKHTENSFPFVYSLTVHKICLGLGLEVQLSDKQTRPIWIPKKKLQKKDKPIVYSETILKFCEALNIEAQLALSTER</sequence>
<comment type="caution">
    <text evidence="1">The sequence shown here is derived from an EMBL/GenBank/DDBJ whole genome shotgun (WGS) entry which is preliminary data.</text>
</comment>
<name>A0A8X6IVF9_9ARAC</name>
<organism evidence="1 2">
    <name type="scientific">Trichonephila inaurata madagascariensis</name>
    <dbReference type="NCBI Taxonomy" id="2747483"/>
    <lineage>
        <taxon>Eukaryota</taxon>
        <taxon>Metazoa</taxon>
        <taxon>Ecdysozoa</taxon>
        <taxon>Arthropoda</taxon>
        <taxon>Chelicerata</taxon>
        <taxon>Arachnida</taxon>
        <taxon>Araneae</taxon>
        <taxon>Araneomorphae</taxon>
        <taxon>Entelegynae</taxon>
        <taxon>Araneoidea</taxon>
        <taxon>Nephilidae</taxon>
        <taxon>Trichonephila</taxon>
        <taxon>Trichonephila inaurata</taxon>
    </lineage>
</organism>